<accession>A0AAD4LHF2</accession>
<evidence type="ECO:0000259" key="2">
    <source>
        <dbReference type="Pfam" id="PF10342"/>
    </source>
</evidence>
<dbReference type="Pfam" id="PF10342">
    <property type="entry name" value="Kre9_KNH"/>
    <property type="match status" value="1"/>
</dbReference>
<organism evidence="3 4">
    <name type="scientific">Lactarius akahatsu</name>
    <dbReference type="NCBI Taxonomy" id="416441"/>
    <lineage>
        <taxon>Eukaryota</taxon>
        <taxon>Fungi</taxon>
        <taxon>Dikarya</taxon>
        <taxon>Basidiomycota</taxon>
        <taxon>Agaricomycotina</taxon>
        <taxon>Agaricomycetes</taxon>
        <taxon>Russulales</taxon>
        <taxon>Russulaceae</taxon>
        <taxon>Lactarius</taxon>
    </lineage>
</organism>
<evidence type="ECO:0000313" key="3">
    <source>
        <dbReference type="EMBL" id="KAH8991949.1"/>
    </source>
</evidence>
<dbReference type="InterPro" id="IPR018466">
    <property type="entry name" value="Kre9/Knh1-like_N"/>
</dbReference>
<evidence type="ECO:0000313" key="4">
    <source>
        <dbReference type="Proteomes" id="UP001201163"/>
    </source>
</evidence>
<feature type="non-terminal residue" evidence="3">
    <location>
        <position position="1"/>
    </location>
</feature>
<proteinExistence type="predicted"/>
<protein>
    <recommendedName>
        <fullName evidence="2">Yeast cell wall synthesis Kre9/Knh1-like N-terminal domain-containing protein</fullName>
    </recommendedName>
</protein>
<evidence type="ECO:0000256" key="1">
    <source>
        <dbReference type="ARBA" id="ARBA00022729"/>
    </source>
</evidence>
<keyword evidence="1" id="KW-0732">Signal</keyword>
<dbReference type="AlphaFoldDB" id="A0AAD4LHF2"/>
<name>A0AAD4LHF2_9AGAM</name>
<reference evidence="3" key="1">
    <citation type="submission" date="2022-01" db="EMBL/GenBank/DDBJ databases">
        <title>Comparative genomics reveals a dynamic genome evolution in the ectomycorrhizal milk-cap (Lactarius) mushrooms.</title>
        <authorList>
            <consortium name="DOE Joint Genome Institute"/>
            <person name="Lebreton A."/>
            <person name="Tang N."/>
            <person name="Kuo A."/>
            <person name="LaButti K."/>
            <person name="Drula E."/>
            <person name="Barry K."/>
            <person name="Clum A."/>
            <person name="Lipzen A."/>
            <person name="Mousain D."/>
            <person name="Ng V."/>
            <person name="Wang R."/>
            <person name="Wang X."/>
            <person name="Dai Y."/>
            <person name="Henrissat B."/>
            <person name="Grigoriev I.V."/>
            <person name="Guerin-Laguette A."/>
            <person name="Yu F."/>
            <person name="Martin F.M."/>
        </authorList>
    </citation>
    <scope>NUCLEOTIDE SEQUENCE</scope>
    <source>
        <strain evidence="3">QP</strain>
    </source>
</reference>
<comment type="caution">
    <text evidence="3">The sequence shown here is derived from an EMBL/GenBank/DDBJ whole genome shotgun (WGS) entry which is preliminary data.</text>
</comment>
<feature type="non-terminal residue" evidence="3">
    <location>
        <position position="70"/>
    </location>
</feature>
<dbReference type="EMBL" id="JAKELL010000024">
    <property type="protein sequence ID" value="KAH8991949.1"/>
    <property type="molecule type" value="Genomic_DNA"/>
</dbReference>
<feature type="domain" description="Yeast cell wall synthesis Kre9/Knh1-like N-terminal" evidence="2">
    <location>
        <begin position="15"/>
        <end position="67"/>
    </location>
</feature>
<dbReference type="Proteomes" id="UP001201163">
    <property type="component" value="Unassembled WGS sequence"/>
</dbReference>
<gene>
    <name evidence="3" type="ORF">EDB92DRAFT_1761942</name>
</gene>
<sequence length="70" mass="7323">FLPLVSAITFQVPNNLTSGGPATISWSSSDTDPDVFSIELVNPNLFHNAIAIANNVQKTAGSISVTLPIV</sequence>
<keyword evidence="4" id="KW-1185">Reference proteome</keyword>